<comment type="catalytic activity">
    <reaction evidence="11">
        <text>DNA(n) + a 2'-deoxyribonucleoside 5'-triphosphate = DNA(n+1) + diphosphate</text>
        <dbReference type="Rhea" id="RHEA:22508"/>
        <dbReference type="Rhea" id="RHEA-COMP:17339"/>
        <dbReference type="Rhea" id="RHEA-COMP:17340"/>
        <dbReference type="ChEBI" id="CHEBI:33019"/>
        <dbReference type="ChEBI" id="CHEBI:61560"/>
        <dbReference type="ChEBI" id="CHEBI:173112"/>
        <dbReference type="EC" id="2.7.7.7"/>
    </reaction>
</comment>
<protein>
    <recommendedName>
        <fullName evidence="2">DNA-directed DNA polymerase</fullName>
        <ecNumber evidence="2">2.7.7.7</ecNumber>
    </recommendedName>
</protein>
<evidence type="ECO:0000256" key="4">
    <source>
        <dbReference type="ARBA" id="ARBA00022695"/>
    </source>
</evidence>
<comment type="similarity">
    <text evidence="1">Belongs to the DnaX/STICHEL family.</text>
</comment>
<dbReference type="InterPro" id="IPR045085">
    <property type="entry name" value="HLD_clamp_pol_III_gamma_tau"/>
</dbReference>
<feature type="domain" description="AAA+ ATPase" evidence="13">
    <location>
        <begin position="37"/>
        <end position="179"/>
    </location>
</feature>
<dbReference type="GO" id="GO:0006261">
    <property type="term" value="P:DNA-templated DNA replication"/>
    <property type="evidence" value="ECO:0007669"/>
    <property type="project" value="TreeGrafter"/>
</dbReference>
<keyword evidence="6" id="KW-0479">Metal-binding</keyword>
<dbReference type="GO" id="GO:0003887">
    <property type="term" value="F:DNA-directed DNA polymerase activity"/>
    <property type="evidence" value="ECO:0007669"/>
    <property type="project" value="UniProtKB-KW"/>
</dbReference>
<gene>
    <name evidence="14" type="ORF">SAMN05444406_10348</name>
</gene>
<dbReference type="GO" id="GO:0009360">
    <property type="term" value="C:DNA polymerase III complex"/>
    <property type="evidence" value="ECO:0007669"/>
    <property type="project" value="InterPro"/>
</dbReference>
<dbReference type="Pfam" id="PF13177">
    <property type="entry name" value="DNA_pol3_delta2"/>
    <property type="match status" value="1"/>
</dbReference>
<evidence type="ECO:0000256" key="1">
    <source>
        <dbReference type="ARBA" id="ARBA00006360"/>
    </source>
</evidence>
<evidence type="ECO:0000256" key="3">
    <source>
        <dbReference type="ARBA" id="ARBA00022679"/>
    </source>
</evidence>
<dbReference type="FunFam" id="3.40.50.300:FF:000014">
    <property type="entry name" value="DNA polymerase III subunit gamma/tau"/>
    <property type="match status" value="1"/>
</dbReference>
<dbReference type="NCBIfam" id="TIGR01128">
    <property type="entry name" value="holA"/>
    <property type="match status" value="1"/>
</dbReference>
<proteinExistence type="inferred from homology"/>
<evidence type="ECO:0000256" key="8">
    <source>
        <dbReference type="ARBA" id="ARBA00022833"/>
    </source>
</evidence>
<evidence type="ECO:0000256" key="5">
    <source>
        <dbReference type="ARBA" id="ARBA00022705"/>
    </source>
</evidence>
<dbReference type="NCBIfam" id="NF004046">
    <property type="entry name" value="PRK05563.1"/>
    <property type="match status" value="1"/>
</dbReference>
<dbReference type="STRING" id="937334.SAMN05444406_10348"/>
<evidence type="ECO:0000259" key="13">
    <source>
        <dbReference type="SMART" id="SM00382"/>
    </source>
</evidence>
<dbReference type="InterPro" id="IPR022754">
    <property type="entry name" value="DNA_pol_III_gamma-3"/>
</dbReference>
<dbReference type="AlphaFoldDB" id="A0A1I5STE1"/>
<dbReference type="CDD" id="cd18137">
    <property type="entry name" value="HLD_clamp_pol_III_gamma_tau"/>
    <property type="match status" value="1"/>
</dbReference>
<dbReference type="Gene3D" id="1.20.272.10">
    <property type="match status" value="1"/>
</dbReference>
<dbReference type="Gene3D" id="3.40.50.300">
    <property type="entry name" value="P-loop containing nucleotide triphosphate hydrolases"/>
    <property type="match status" value="1"/>
</dbReference>
<dbReference type="NCBIfam" id="TIGR02397">
    <property type="entry name" value="dnaX_nterm"/>
    <property type="match status" value="1"/>
</dbReference>
<accession>A0A1I5STE1</accession>
<keyword evidence="7" id="KW-0547">Nucleotide-binding</keyword>
<dbReference type="InterPro" id="IPR005790">
    <property type="entry name" value="DNA_polIII_delta"/>
</dbReference>
<dbReference type="InterPro" id="IPR048448">
    <property type="entry name" value="DnaX-like_C"/>
</dbReference>
<keyword evidence="15" id="KW-1185">Reference proteome</keyword>
<dbReference type="Pfam" id="PF12169">
    <property type="entry name" value="DNA_pol3_gamma3"/>
    <property type="match status" value="1"/>
</dbReference>
<organism evidence="14 15">
    <name type="scientific">Caldicoprobacter faecalis</name>
    <dbReference type="NCBI Taxonomy" id="937334"/>
    <lineage>
        <taxon>Bacteria</taxon>
        <taxon>Bacillati</taxon>
        <taxon>Bacillota</taxon>
        <taxon>Clostridia</taxon>
        <taxon>Caldicoprobacterales</taxon>
        <taxon>Caldicoprobacteraceae</taxon>
        <taxon>Caldicoprobacter</taxon>
    </lineage>
</organism>
<dbReference type="SUPFAM" id="SSF52540">
    <property type="entry name" value="P-loop containing nucleoside triphosphate hydrolases"/>
    <property type="match status" value="1"/>
</dbReference>
<evidence type="ECO:0000256" key="12">
    <source>
        <dbReference type="SAM" id="MobiDB-lite"/>
    </source>
</evidence>
<dbReference type="SMART" id="SM00382">
    <property type="entry name" value="AAA"/>
    <property type="match status" value="1"/>
</dbReference>
<dbReference type="Gene3D" id="1.10.8.60">
    <property type="match status" value="1"/>
</dbReference>
<keyword evidence="10" id="KW-0239">DNA-directed DNA polymerase</keyword>
<evidence type="ECO:0000256" key="7">
    <source>
        <dbReference type="ARBA" id="ARBA00022741"/>
    </source>
</evidence>
<dbReference type="GO" id="GO:0046872">
    <property type="term" value="F:metal ion binding"/>
    <property type="evidence" value="ECO:0007669"/>
    <property type="project" value="UniProtKB-KW"/>
</dbReference>
<dbReference type="RefSeq" id="WP_177206063.1">
    <property type="nucleotide sequence ID" value="NZ_FOXR01000003.1"/>
</dbReference>
<dbReference type="GO" id="GO:0005524">
    <property type="term" value="F:ATP binding"/>
    <property type="evidence" value="ECO:0007669"/>
    <property type="project" value="UniProtKB-KW"/>
</dbReference>
<keyword evidence="8" id="KW-0862">Zinc</keyword>
<dbReference type="PANTHER" id="PTHR11669">
    <property type="entry name" value="REPLICATION FACTOR C / DNA POLYMERASE III GAMMA-TAU SUBUNIT"/>
    <property type="match status" value="1"/>
</dbReference>
<name>A0A1I5STE1_9FIRM</name>
<dbReference type="FunFam" id="1.10.8.60:FF:000013">
    <property type="entry name" value="DNA polymerase III subunit gamma/tau"/>
    <property type="match status" value="1"/>
</dbReference>
<dbReference type="CDD" id="cd00009">
    <property type="entry name" value="AAA"/>
    <property type="match status" value="1"/>
</dbReference>
<sequence length="543" mass="60335">MRYTALYRQWRPETFDEVVGQDATIRILKNQIKSNRIAHAYLFCGSRGTGKTSTAKVFAKAVNCLNPIDGNPCLKCEVCQKLSIGSSMDIIEIDAASNNGVDEIRELRDKVKYPPVVGRYKVYIIDEVHMLSTGAFNALLKTLEEPPQHIIFILATTEPHRLPATILSRCQRFNFKRIANKSIVSRLAEIAKRTGVQVEREALYTIARWAEGSMRDALSLLDQCIGFGGNVVSNEDVLAVLGTADQGFIFAVAENIIEGNVSDLFYQVEQLIEDGRDVIVFLKDLIHHLRNLLVIKVCHDGAELIDVGEDTFKAYTEQAQKASQERLMRAIEILCAAEAEMRWSTQPRVSLEMALVRICRPEQEVMLDALMDRVAKLEQQLEGGVVVKQTSPSRKGARAASKSQAVDGGSTVGKEGGDDGSNAGGGTADAHVWEEVLGIIKKERIALYGFLKDCGFVLDEKGVAVLSFPADQQFFMESINREDNRNFVEKAIERVIGRQVKVRCTLVEGKSTSTEPEEKSQNEDIIEKAIDIFGEDFVEIVDD</sequence>
<evidence type="ECO:0000256" key="6">
    <source>
        <dbReference type="ARBA" id="ARBA00022723"/>
    </source>
</evidence>
<reference evidence="14 15" key="1">
    <citation type="submission" date="2016-10" db="EMBL/GenBank/DDBJ databases">
        <authorList>
            <person name="de Groot N.N."/>
        </authorList>
    </citation>
    <scope>NUCLEOTIDE SEQUENCE [LARGE SCALE GENOMIC DNA]</scope>
    <source>
        <strain evidence="14 15">DSM 20678</strain>
    </source>
</reference>
<dbReference type="InterPro" id="IPR027417">
    <property type="entry name" value="P-loop_NTPase"/>
</dbReference>
<evidence type="ECO:0000313" key="15">
    <source>
        <dbReference type="Proteomes" id="UP000198577"/>
    </source>
</evidence>
<dbReference type="GO" id="GO:0003677">
    <property type="term" value="F:DNA binding"/>
    <property type="evidence" value="ECO:0007669"/>
    <property type="project" value="InterPro"/>
</dbReference>
<dbReference type="PANTHER" id="PTHR11669:SF0">
    <property type="entry name" value="PROTEIN STICHEL-LIKE 2"/>
    <property type="match status" value="1"/>
</dbReference>
<dbReference type="InterPro" id="IPR050238">
    <property type="entry name" value="DNA_Rep/Repair_Clamp_Loader"/>
</dbReference>
<dbReference type="InterPro" id="IPR012763">
    <property type="entry name" value="DNA_pol_III_sug/sutau_N"/>
</dbReference>
<keyword evidence="3" id="KW-0808">Transferase</keyword>
<dbReference type="Proteomes" id="UP000198577">
    <property type="component" value="Unassembled WGS sequence"/>
</dbReference>
<keyword evidence="5" id="KW-0235">DNA replication</keyword>
<evidence type="ECO:0000256" key="11">
    <source>
        <dbReference type="ARBA" id="ARBA00049244"/>
    </source>
</evidence>
<evidence type="ECO:0000256" key="9">
    <source>
        <dbReference type="ARBA" id="ARBA00022840"/>
    </source>
</evidence>
<dbReference type="Pfam" id="PF22608">
    <property type="entry name" value="DNAX_ATPase_lid"/>
    <property type="match status" value="1"/>
</dbReference>
<keyword evidence="9" id="KW-0067">ATP-binding</keyword>
<keyword evidence="4" id="KW-0548">Nucleotidyltransferase</keyword>
<dbReference type="EC" id="2.7.7.7" evidence="2"/>
<evidence type="ECO:0000256" key="2">
    <source>
        <dbReference type="ARBA" id="ARBA00012417"/>
    </source>
</evidence>
<dbReference type="SUPFAM" id="SSF48019">
    <property type="entry name" value="post-AAA+ oligomerization domain-like"/>
    <property type="match status" value="1"/>
</dbReference>
<evidence type="ECO:0000256" key="10">
    <source>
        <dbReference type="ARBA" id="ARBA00022932"/>
    </source>
</evidence>
<dbReference type="InterPro" id="IPR008921">
    <property type="entry name" value="DNA_pol3_clamp-load_cplx_C"/>
</dbReference>
<dbReference type="Pfam" id="PF20964">
    <property type="entry name" value="DnaX_C"/>
    <property type="match status" value="1"/>
</dbReference>
<dbReference type="EMBL" id="FOXR01000003">
    <property type="protein sequence ID" value="SFP74005.1"/>
    <property type="molecule type" value="Genomic_DNA"/>
</dbReference>
<evidence type="ECO:0000313" key="14">
    <source>
        <dbReference type="EMBL" id="SFP74005.1"/>
    </source>
</evidence>
<dbReference type="InterPro" id="IPR003593">
    <property type="entry name" value="AAA+_ATPase"/>
</dbReference>
<feature type="region of interest" description="Disordered" evidence="12">
    <location>
        <begin position="388"/>
        <end position="427"/>
    </location>
</feature>